<dbReference type="Pfam" id="PF01755">
    <property type="entry name" value="Glyco_transf_25"/>
    <property type="match status" value="1"/>
</dbReference>
<evidence type="ECO:0000313" key="4">
    <source>
        <dbReference type="Proteomes" id="UP000649617"/>
    </source>
</evidence>
<keyword evidence="1" id="KW-0732">Signal</keyword>
<sequence length="347" mass="37992">MALRLFVLAVTPGIISQHRACADVTTRCKSESRGKESACDVAEPTALLQHPRPTQMVEARPASLQEIEKAKLKLDGAKAVVDVDLSSNPAFVLNLDRRTDRLANFSQILYEQAPWLQKITCRVAAPDGKAFGDHLKESLIPRPFWQSAIFRDQNQLYTHGGALTKGGVALTMGHAIMWEHLLQTQAPWGIFMEDDLMHVHPDLGSLLQKLGNSLPAPGHDWDLLQIQGGECLSSSFSTPMHIVNGTGYNLGMYILTREGAQNAIEAVFLMMSGQLDNPDGFLRSRCRAHQVCPVPAAQGGARKDTDVQIIPKAVKLLDEPLIHDCPLLEVGQMLKPDLISPEESGTA</sequence>
<evidence type="ECO:0000256" key="1">
    <source>
        <dbReference type="SAM" id="SignalP"/>
    </source>
</evidence>
<dbReference type="InterPro" id="IPR002654">
    <property type="entry name" value="Glyco_trans_25"/>
</dbReference>
<protein>
    <submittedName>
        <fullName evidence="3">IIV3-029R protein</fullName>
    </submittedName>
</protein>
<proteinExistence type="predicted"/>
<reference evidence="3" key="1">
    <citation type="submission" date="2021-02" db="EMBL/GenBank/DDBJ databases">
        <authorList>
            <person name="Dougan E. K."/>
            <person name="Rhodes N."/>
            <person name="Thang M."/>
            <person name="Chan C."/>
        </authorList>
    </citation>
    <scope>NUCLEOTIDE SEQUENCE</scope>
</reference>
<gene>
    <name evidence="3" type="primary">IIV3-029R</name>
    <name evidence="3" type="ORF">SPIL2461_LOCUS22893</name>
</gene>
<accession>A0A812YC20</accession>
<dbReference type="AlphaFoldDB" id="A0A812YC20"/>
<name>A0A812YC20_SYMPI</name>
<feature type="chain" id="PRO_5033057417" evidence="1">
    <location>
        <begin position="18"/>
        <end position="347"/>
    </location>
</feature>
<organism evidence="3 4">
    <name type="scientific">Symbiodinium pilosum</name>
    <name type="common">Dinoflagellate</name>
    <dbReference type="NCBI Taxonomy" id="2952"/>
    <lineage>
        <taxon>Eukaryota</taxon>
        <taxon>Sar</taxon>
        <taxon>Alveolata</taxon>
        <taxon>Dinophyceae</taxon>
        <taxon>Suessiales</taxon>
        <taxon>Symbiodiniaceae</taxon>
        <taxon>Symbiodinium</taxon>
    </lineage>
</organism>
<feature type="signal peptide" evidence="1">
    <location>
        <begin position="1"/>
        <end position="17"/>
    </location>
</feature>
<keyword evidence="4" id="KW-1185">Reference proteome</keyword>
<comment type="caution">
    <text evidence="3">The sequence shown here is derived from an EMBL/GenBank/DDBJ whole genome shotgun (WGS) entry which is preliminary data.</text>
</comment>
<feature type="domain" description="Glycosyl transferase family 25" evidence="2">
    <location>
        <begin position="89"/>
        <end position="214"/>
    </location>
</feature>
<dbReference type="EMBL" id="CAJNIZ010047727">
    <property type="protein sequence ID" value="CAE7774561.1"/>
    <property type="molecule type" value="Genomic_DNA"/>
</dbReference>
<evidence type="ECO:0000259" key="2">
    <source>
        <dbReference type="Pfam" id="PF01755"/>
    </source>
</evidence>
<dbReference type="Proteomes" id="UP000649617">
    <property type="component" value="Unassembled WGS sequence"/>
</dbReference>
<evidence type="ECO:0000313" key="3">
    <source>
        <dbReference type="EMBL" id="CAE7774561.1"/>
    </source>
</evidence>
<dbReference type="OrthoDB" id="409000at2759"/>